<evidence type="ECO:0000259" key="9">
    <source>
        <dbReference type="Pfam" id="PF01379"/>
    </source>
</evidence>
<evidence type="ECO:0000313" key="11">
    <source>
        <dbReference type="EMBL" id="RXS95313.1"/>
    </source>
</evidence>
<feature type="domain" description="Porphobilinogen deaminase C-terminal" evidence="10">
    <location>
        <begin position="230"/>
        <end position="299"/>
    </location>
</feature>
<dbReference type="PRINTS" id="PR00151">
    <property type="entry name" value="PORPHBDMNASE"/>
</dbReference>
<dbReference type="InterPro" id="IPR022417">
    <property type="entry name" value="Porphobilin_deaminase_N"/>
</dbReference>
<dbReference type="AlphaFoldDB" id="A0A4Q1SDX2"/>
<dbReference type="Proteomes" id="UP000290253">
    <property type="component" value="Unassembled WGS sequence"/>
</dbReference>
<dbReference type="EC" id="2.5.1.61" evidence="8"/>
<dbReference type="InterPro" id="IPR000860">
    <property type="entry name" value="HemC"/>
</dbReference>
<gene>
    <name evidence="8" type="primary">hemC</name>
    <name evidence="11" type="ORF">ESZ00_12045</name>
</gene>
<dbReference type="RefSeq" id="WP_129208511.1">
    <property type="nucleotide sequence ID" value="NZ_BMGU01000004.1"/>
</dbReference>
<evidence type="ECO:0000256" key="1">
    <source>
        <dbReference type="ARBA" id="ARBA00002869"/>
    </source>
</evidence>
<evidence type="ECO:0000313" key="12">
    <source>
        <dbReference type="Proteomes" id="UP000290253"/>
    </source>
</evidence>
<evidence type="ECO:0000256" key="6">
    <source>
        <dbReference type="ARBA" id="ARBA00023244"/>
    </source>
</evidence>
<dbReference type="EMBL" id="SDMK01000002">
    <property type="protein sequence ID" value="RXS95313.1"/>
    <property type="molecule type" value="Genomic_DNA"/>
</dbReference>
<organism evidence="11 12">
    <name type="scientific">Silvibacterium dinghuense</name>
    <dbReference type="NCBI Taxonomy" id="1560006"/>
    <lineage>
        <taxon>Bacteria</taxon>
        <taxon>Pseudomonadati</taxon>
        <taxon>Acidobacteriota</taxon>
        <taxon>Terriglobia</taxon>
        <taxon>Terriglobales</taxon>
        <taxon>Acidobacteriaceae</taxon>
        <taxon>Silvibacterium</taxon>
    </lineage>
</organism>
<comment type="cofactor">
    <cofactor evidence="8">
        <name>dipyrromethane</name>
        <dbReference type="ChEBI" id="CHEBI:60342"/>
    </cofactor>
    <text evidence="8">Binds 1 dipyrromethane group covalently.</text>
</comment>
<dbReference type="FunFam" id="3.40.190.10:FF:000005">
    <property type="entry name" value="Porphobilinogen deaminase"/>
    <property type="match status" value="1"/>
</dbReference>
<evidence type="ECO:0000256" key="4">
    <source>
        <dbReference type="ARBA" id="ARBA00011245"/>
    </source>
</evidence>
<dbReference type="InterPro" id="IPR036803">
    <property type="entry name" value="Porphobilinogen_deaminase_C_sf"/>
</dbReference>
<sequence length="315" mass="34097">MTEDVQNAEPLRIGSRGSQLALWQANHIADKLRAQGYGVEIEIIRTTGDALQNVSFKQVGTKGMFTKEIEEALLEKRIDLAVHSLKDLPTTLDEPFTLAAIPPRVDPHDAFVSVHYETFASLPQGARVGTSSVRRQAQLKVQRRDLEYVEFRGNVDTRLRKLAEGQVDAIILAAAGLERLERTEHLREQFPALIVCPAAGQGALAVETRAGDATTLAALAFLDDEATRFSVTAEREALAALGGGCQVPIGIYCQPVGDGYSILGVVAAPDGASLVRAELECQKEERPEVLGRRLVEKLLAAGARDILSLLTSVQP</sequence>
<dbReference type="InterPro" id="IPR022419">
    <property type="entry name" value="Porphobilin_deaminase_cofac_BS"/>
</dbReference>
<dbReference type="GO" id="GO:0006782">
    <property type="term" value="P:protoporphyrinogen IX biosynthetic process"/>
    <property type="evidence" value="ECO:0007669"/>
    <property type="project" value="UniProtKB-UniRule"/>
</dbReference>
<dbReference type="FunFam" id="3.40.190.10:FF:000086">
    <property type="entry name" value="Probable porphobilinogen deaminase"/>
    <property type="match status" value="1"/>
</dbReference>
<dbReference type="SUPFAM" id="SSF54782">
    <property type="entry name" value="Porphobilinogen deaminase (hydroxymethylbilane synthase), C-terminal domain"/>
    <property type="match status" value="1"/>
</dbReference>
<accession>A0A4Q1SDX2</accession>
<evidence type="ECO:0000256" key="7">
    <source>
        <dbReference type="ARBA" id="ARBA00048169"/>
    </source>
</evidence>
<proteinExistence type="inferred from homology"/>
<dbReference type="CDD" id="cd13646">
    <property type="entry name" value="PBP2_EcHMBS_like"/>
    <property type="match status" value="1"/>
</dbReference>
<dbReference type="SUPFAM" id="SSF53850">
    <property type="entry name" value="Periplasmic binding protein-like II"/>
    <property type="match status" value="1"/>
</dbReference>
<comment type="miscellaneous">
    <text evidence="8">The porphobilinogen subunits are added to the dipyrromethane group.</text>
</comment>
<feature type="modified residue" description="S-(dipyrrolylmethanemethyl)cysteine" evidence="8">
    <location>
        <position position="245"/>
    </location>
</feature>
<keyword evidence="12" id="KW-1185">Reference proteome</keyword>
<dbReference type="NCBIfam" id="TIGR00212">
    <property type="entry name" value="hemC"/>
    <property type="match status" value="1"/>
</dbReference>
<dbReference type="PIRSF" id="PIRSF001438">
    <property type="entry name" value="4pyrrol_synth_OHMeBilane_synth"/>
    <property type="match status" value="1"/>
</dbReference>
<comment type="pathway">
    <text evidence="2">Porphyrin-containing compound metabolism; protoporphyrin-IX biosynthesis; coproporphyrinogen-III from 5-aminolevulinate: step 2/4.</text>
</comment>
<dbReference type="HAMAP" id="MF_00260">
    <property type="entry name" value="Porphobil_deam"/>
    <property type="match status" value="1"/>
</dbReference>
<dbReference type="Pfam" id="PF03900">
    <property type="entry name" value="Porphobil_deamC"/>
    <property type="match status" value="1"/>
</dbReference>
<keyword evidence="5 8" id="KW-0808">Transferase</keyword>
<evidence type="ECO:0000256" key="8">
    <source>
        <dbReference type="HAMAP-Rule" id="MF_00260"/>
    </source>
</evidence>
<feature type="domain" description="Porphobilinogen deaminase N-terminal" evidence="9">
    <location>
        <begin position="11"/>
        <end position="215"/>
    </location>
</feature>
<comment type="caution">
    <text evidence="11">The sequence shown here is derived from an EMBL/GenBank/DDBJ whole genome shotgun (WGS) entry which is preliminary data.</text>
</comment>
<evidence type="ECO:0000256" key="5">
    <source>
        <dbReference type="ARBA" id="ARBA00022679"/>
    </source>
</evidence>
<comment type="function">
    <text evidence="1 8">Tetrapolymerization of the monopyrrole PBG into the hydroxymethylbilane pre-uroporphyrinogen in several discrete steps.</text>
</comment>
<keyword evidence="6 8" id="KW-0627">Porphyrin biosynthesis</keyword>
<protein>
    <recommendedName>
        <fullName evidence="8">Porphobilinogen deaminase</fullName>
        <shortName evidence="8">PBG</shortName>
        <ecNumber evidence="8">2.5.1.61</ecNumber>
    </recommendedName>
    <alternativeName>
        <fullName evidence="8">Hydroxymethylbilane synthase</fullName>
        <shortName evidence="8">HMBS</shortName>
    </alternativeName>
    <alternativeName>
        <fullName evidence="8">Pre-uroporphyrinogen synthase</fullName>
    </alternativeName>
</protein>
<dbReference type="Gene3D" id="3.40.190.10">
    <property type="entry name" value="Periplasmic binding protein-like II"/>
    <property type="match status" value="2"/>
</dbReference>
<dbReference type="OrthoDB" id="9810298at2"/>
<dbReference type="PROSITE" id="PS00533">
    <property type="entry name" value="PORPHOBILINOGEN_DEAM"/>
    <property type="match status" value="1"/>
</dbReference>
<evidence type="ECO:0000256" key="3">
    <source>
        <dbReference type="ARBA" id="ARBA00005638"/>
    </source>
</evidence>
<name>A0A4Q1SDX2_9BACT</name>
<comment type="catalytic activity">
    <reaction evidence="7 8">
        <text>4 porphobilinogen + H2O = hydroxymethylbilane + 4 NH4(+)</text>
        <dbReference type="Rhea" id="RHEA:13185"/>
        <dbReference type="ChEBI" id="CHEBI:15377"/>
        <dbReference type="ChEBI" id="CHEBI:28938"/>
        <dbReference type="ChEBI" id="CHEBI:57845"/>
        <dbReference type="ChEBI" id="CHEBI:58126"/>
        <dbReference type="EC" id="2.5.1.61"/>
    </reaction>
</comment>
<dbReference type="Pfam" id="PF01379">
    <property type="entry name" value="Porphobil_deam"/>
    <property type="match status" value="1"/>
</dbReference>
<dbReference type="Gene3D" id="3.30.160.40">
    <property type="entry name" value="Porphobilinogen deaminase, C-terminal domain"/>
    <property type="match status" value="1"/>
</dbReference>
<evidence type="ECO:0000256" key="2">
    <source>
        <dbReference type="ARBA" id="ARBA00004735"/>
    </source>
</evidence>
<dbReference type="PANTHER" id="PTHR11557">
    <property type="entry name" value="PORPHOBILINOGEN DEAMINASE"/>
    <property type="match status" value="1"/>
</dbReference>
<comment type="similarity">
    <text evidence="3 8">Belongs to the HMBS family.</text>
</comment>
<evidence type="ECO:0000259" key="10">
    <source>
        <dbReference type="Pfam" id="PF03900"/>
    </source>
</evidence>
<reference evidence="11 12" key="1">
    <citation type="journal article" date="2016" name="Int. J. Syst. Evol. Microbiol.">
        <title>Acidipila dinghuensis sp. nov., an acidobacterium isolated from forest soil.</title>
        <authorList>
            <person name="Jiang Y.W."/>
            <person name="Wang J."/>
            <person name="Chen M.H."/>
            <person name="Lv Y.Y."/>
            <person name="Qiu L.H."/>
        </authorList>
    </citation>
    <scope>NUCLEOTIDE SEQUENCE [LARGE SCALE GENOMIC DNA]</scope>
    <source>
        <strain evidence="11 12">DHOF10</strain>
    </source>
</reference>
<comment type="subunit">
    <text evidence="4 8">Monomer.</text>
</comment>
<dbReference type="GO" id="GO:0005737">
    <property type="term" value="C:cytoplasm"/>
    <property type="evidence" value="ECO:0007669"/>
    <property type="project" value="UniProtKB-UniRule"/>
</dbReference>
<dbReference type="PANTHER" id="PTHR11557:SF0">
    <property type="entry name" value="PORPHOBILINOGEN DEAMINASE"/>
    <property type="match status" value="1"/>
</dbReference>
<dbReference type="GO" id="GO:0004418">
    <property type="term" value="F:hydroxymethylbilane synthase activity"/>
    <property type="evidence" value="ECO:0007669"/>
    <property type="project" value="UniProtKB-UniRule"/>
</dbReference>
<dbReference type="InterPro" id="IPR022418">
    <property type="entry name" value="Porphobilinogen_deaminase_C"/>
</dbReference>